<comment type="caution">
    <text evidence="1">The sequence shown here is derived from an EMBL/GenBank/DDBJ whole genome shotgun (WGS) entry which is preliminary data.</text>
</comment>
<dbReference type="EMBL" id="PDPS01000031">
    <property type="protein sequence ID" value="PID56790.1"/>
    <property type="molecule type" value="Genomic_DNA"/>
</dbReference>
<evidence type="ECO:0000313" key="1">
    <source>
        <dbReference type="EMBL" id="PID56790.1"/>
    </source>
</evidence>
<organism evidence="1 2">
    <name type="scientific">candidate division KSB3 bacterium</name>
    <dbReference type="NCBI Taxonomy" id="2044937"/>
    <lineage>
        <taxon>Bacteria</taxon>
        <taxon>candidate division KSB3</taxon>
    </lineage>
</organism>
<evidence type="ECO:0000313" key="2">
    <source>
        <dbReference type="Proteomes" id="UP000229740"/>
    </source>
</evidence>
<sequence>MGAEICRFSISRHTESEGSIVFICERDFVSKMFDNAKNREISDQRQVKIDKGTLSRPNFSESICSRASRKDWSFWNHSAASLLFSRAHAQSKLSVQPVFPCKGGVLASWD</sequence>
<dbReference type="AlphaFoldDB" id="A0A2G6E410"/>
<dbReference type="Proteomes" id="UP000229740">
    <property type="component" value="Unassembled WGS sequence"/>
</dbReference>
<name>A0A2G6E410_9BACT</name>
<proteinExistence type="predicted"/>
<accession>A0A2G6E410</accession>
<reference evidence="1 2" key="1">
    <citation type="submission" date="2017-10" db="EMBL/GenBank/DDBJ databases">
        <title>Novel microbial diversity and functional potential in the marine mammal oral microbiome.</title>
        <authorList>
            <person name="Dudek N.K."/>
            <person name="Sun C.L."/>
            <person name="Burstein D."/>
            <person name="Kantor R.S."/>
            <person name="Aliaga Goltsman D.S."/>
            <person name="Bik E.M."/>
            <person name="Thomas B.C."/>
            <person name="Banfield J.F."/>
            <person name="Relman D.A."/>
        </authorList>
    </citation>
    <scope>NUCLEOTIDE SEQUENCE [LARGE SCALE GENOMIC DNA]</scope>
    <source>
        <strain evidence="1">DOLZORAL124_49_17</strain>
    </source>
</reference>
<protein>
    <submittedName>
        <fullName evidence="1">Uncharacterized protein</fullName>
    </submittedName>
</protein>
<gene>
    <name evidence="1" type="ORF">CSB45_10140</name>
</gene>